<evidence type="ECO:0000313" key="1">
    <source>
        <dbReference type="EMBL" id="KAK4886845.1"/>
    </source>
</evidence>
<protein>
    <submittedName>
        <fullName evidence="1">Uncharacterized protein</fullName>
    </submittedName>
</protein>
<accession>A0AAN7SSY9</accession>
<proteinExistence type="predicted"/>
<organism evidence="1 2">
    <name type="scientific">Aquatica leii</name>
    <dbReference type="NCBI Taxonomy" id="1421715"/>
    <lineage>
        <taxon>Eukaryota</taxon>
        <taxon>Metazoa</taxon>
        <taxon>Ecdysozoa</taxon>
        <taxon>Arthropoda</taxon>
        <taxon>Hexapoda</taxon>
        <taxon>Insecta</taxon>
        <taxon>Pterygota</taxon>
        <taxon>Neoptera</taxon>
        <taxon>Endopterygota</taxon>
        <taxon>Coleoptera</taxon>
        <taxon>Polyphaga</taxon>
        <taxon>Elateriformia</taxon>
        <taxon>Elateroidea</taxon>
        <taxon>Lampyridae</taxon>
        <taxon>Luciolinae</taxon>
        <taxon>Aquatica</taxon>
    </lineage>
</organism>
<reference evidence="2" key="1">
    <citation type="submission" date="2023-01" db="EMBL/GenBank/DDBJ databases">
        <title>Key to firefly adult light organ development and bioluminescence: homeobox transcription factors regulate luciferase expression and transportation to peroxisome.</title>
        <authorList>
            <person name="Fu X."/>
        </authorList>
    </citation>
    <scope>NUCLEOTIDE SEQUENCE [LARGE SCALE GENOMIC DNA]</scope>
</reference>
<dbReference type="Proteomes" id="UP001353858">
    <property type="component" value="Unassembled WGS sequence"/>
</dbReference>
<dbReference type="EMBL" id="JARPUR010000001">
    <property type="protein sequence ID" value="KAK4886845.1"/>
    <property type="molecule type" value="Genomic_DNA"/>
</dbReference>
<comment type="caution">
    <text evidence="1">The sequence shown here is derived from an EMBL/GenBank/DDBJ whole genome shotgun (WGS) entry which is preliminary data.</text>
</comment>
<dbReference type="AlphaFoldDB" id="A0AAN7SSY9"/>
<sequence>MEHAKRSACRTQLTKAINAINANLSGNSTIEEITQSMAKLKLGLDNLKEADEKILPLLKDNLEDEFLKSMEYEETATSLMSRLEYRKQNLSSTSYLIITRTRMRDFSSRARSVKIPQLETEFFLQHDA</sequence>
<gene>
    <name evidence="1" type="ORF">RN001_003116</name>
</gene>
<name>A0AAN7SSY9_9COLE</name>
<evidence type="ECO:0000313" key="2">
    <source>
        <dbReference type="Proteomes" id="UP001353858"/>
    </source>
</evidence>
<keyword evidence="2" id="KW-1185">Reference proteome</keyword>